<evidence type="ECO:0000256" key="5">
    <source>
        <dbReference type="PROSITE-ProRule" id="PRU00433"/>
    </source>
</evidence>
<dbReference type="KEGG" id="bja:bll0332"/>
<dbReference type="GO" id="GO:0046872">
    <property type="term" value="F:metal ion binding"/>
    <property type="evidence" value="ECO:0007669"/>
    <property type="project" value="UniProtKB-KW"/>
</dbReference>
<dbReference type="Pfam" id="PF13442">
    <property type="entry name" value="Cytochrome_CBB3"/>
    <property type="match status" value="1"/>
</dbReference>
<dbReference type="PROSITE" id="PS51007">
    <property type="entry name" value="CYTC"/>
    <property type="match status" value="1"/>
</dbReference>
<keyword evidence="2 5" id="KW-0349">Heme</keyword>
<dbReference type="SUPFAM" id="SSF53850">
    <property type="entry name" value="Periplasmic binding protein-like II"/>
    <property type="match status" value="1"/>
</dbReference>
<dbReference type="GO" id="GO:0009055">
    <property type="term" value="F:electron transfer activity"/>
    <property type="evidence" value="ECO:0007669"/>
    <property type="project" value="InterPro"/>
</dbReference>
<keyword evidence="4 5" id="KW-0408">Iron</keyword>
<dbReference type="SMART" id="SM00062">
    <property type="entry name" value="PBPb"/>
    <property type="match status" value="1"/>
</dbReference>
<evidence type="ECO:0000313" key="8">
    <source>
        <dbReference type="Proteomes" id="UP000002526"/>
    </source>
</evidence>
<dbReference type="PhylomeDB" id="Q89XI2"/>
<accession>Q89XI2</accession>
<dbReference type="PANTHER" id="PTHR30024:SF45">
    <property type="entry name" value="ABC TRANSPORTER SUBSTRATE-BINDING PROTEIN"/>
    <property type="match status" value="1"/>
</dbReference>
<dbReference type="EnsemblBacteria" id="BAC45597">
    <property type="protein sequence ID" value="BAC45597"/>
    <property type="gene ID" value="BAC45597"/>
</dbReference>
<dbReference type="STRING" id="224911.AAV28_40910"/>
<dbReference type="InParanoid" id="Q89XI2"/>
<protein>
    <submittedName>
        <fullName evidence="7">Bll0332 protein</fullName>
    </submittedName>
</protein>
<comment type="similarity">
    <text evidence="1">Belongs to the bacterial solute-binding protein SsuA/TauA family.</text>
</comment>
<evidence type="ECO:0000256" key="3">
    <source>
        <dbReference type="ARBA" id="ARBA00022723"/>
    </source>
</evidence>
<evidence type="ECO:0000313" key="7">
    <source>
        <dbReference type="EMBL" id="BAC45597.1"/>
    </source>
</evidence>
<dbReference type="Proteomes" id="UP000002526">
    <property type="component" value="Chromosome"/>
</dbReference>
<dbReference type="EMBL" id="BA000040">
    <property type="protein sequence ID" value="BAC45597.1"/>
    <property type="molecule type" value="Genomic_DNA"/>
</dbReference>
<dbReference type="GO" id="GO:0020037">
    <property type="term" value="F:heme binding"/>
    <property type="evidence" value="ECO:0007669"/>
    <property type="project" value="InterPro"/>
</dbReference>
<keyword evidence="8" id="KW-1185">Reference proteome</keyword>
<dbReference type="SUPFAM" id="SSF46626">
    <property type="entry name" value="Cytochrome c"/>
    <property type="match status" value="1"/>
</dbReference>
<name>Q89XI2_BRADU</name>
<proteinExistence type="inferred from homology"/>
<dbReference type="eggNOG" id="COG2010">
    <property type="taxonomic scope" value="Bacteria"/>
</dbReference>
<dbReference type="InterPro" id="IPR009056">
    <property type="entry name" value="Cyt_c-like_dom"/>
</dbReference>
<sequence length="435" mass="46789">MTTRARIPAGYARAFSRLWLRHRPMPGAAALGSTSSGSTKLWETRMRPNHSGIGASRNRAIAGLLTCAALIVPVSLRADEAQPLRLCADPTNLPFSSDSPSQPGFYVEIGQALAQALGRPIAYDWYKSYFGKRTVRVTLLGKQCDAMIGLPRSEDFMGPAVIFSNAFAKQGYALVAAKGQALDGIDGLKGKRVAVQFASTPQNLLASRDDIQKVTVLSPEQGMQALDQGKADVAFIWGPVAGWLNKTSYGDRYQIQLTEGEGLSWDAAIGFAKTSTELRDRVDAVLPQLQGTIGALAVKYGLPTGQPARFGATQAMPAGTTTGTGPGVTQTANVVATETKGDAAAPAAEAVGSGKEIFNGTCAHCHGPDAIQSERKIDLRLLRHRYGDEMREKFWTTVHEGRPTKGMPAWKEVFTDEQFDHIFSFLLTVQSESND</sequence>
<dbReference type="eggNOG" id="COG0834">
    <property type="taxonomic scope" value="Bacteria"/>
</dbReference>
<dbReference type="PATRIC" id="fig|224911.5.peg.331"/>
<evidence type="ECO:0000256" key="4">
    <source>
        <dbReference type="ARBA" id="ARBA00023004"/>
    </source>
</evidence>
<keyword evidence="3 5" id="KW-0479">Metal-binding</keyword>
<dbReference type="Gene3D" id="1.10.760.10">
    <property type="entry name" value="Cytochrome c-like domain"/>
    <property type="match status" value="1"/>
</dbReference>
<dbReference type="Gene3D" id="3.40.190.10">
    <property type="entry name" value="Periplasmic binding protein-like II"/>
    <property type="match status" value="2"/>
</dbReference>
<organism evidence="7 8">
    <name type="scientific">Bradyrhizobium diazoefficiens (strain JCM 10833 / BCRC 13528 / IAM 13628 / NBRC 14792 / USDA 110)</name>
    <dbReference type="NCBI Taxonomy" id="224911"/>
    <lineage>
        <taxon>Bacteria</taxon>
        <taxon>Pseudomonadati</taxon>
        <taxon>Pseudomonadota</taxon>
        <taxon>Alphaproteobacteria</taxon>
        <taxon>Hyphomicrobiales</taxon>
        <taxon>Nitrobacteraceae</taxon>
        <taxon>Bradyrhizobium</taxon>
    </lineage>
</organism>
<feature type="domain" description="Cytochrome c" evidence="6">
    <location>
        <begin position="349"/>
        <end position="430"/>
    </location>
</feature>
<gene>
    <name evidence="7" type="ordered locus">bll0332</name>
</gene>
<dbReference type="OrthoDB" id="9807134at2"/>
<evidence type="ECO:0000259" key="6">
    <source>
        <dbReference type="PROSITE" id="PS51007"/>
    </source>
</evidence>
<dbReference type="AlphaFoldDB" id="Q89XI2"/>
<dbReference type="PANTHER" id="PTHR30024">
    <property type="entry name" value="ALIPHATIC SULFONATES-BINDING PROTEIN-RELATED"/>
    <property type="match status" value="1"/>
</dbReference>
<dbReference type="InterPro" id="IPR036909">
    <property type="entry name" value="Cyt_c-like_dom_sf"/>
</dbReference>
<evidence type="ECO:0000256" key="1">
    <source>
        <dbReference type="ARBA" id="ARBA00010742"/>
    </source>
</evidence>
<dbReference type="InterPro" id="IPR001638">
    <property type="entry name" value="Solute-binding_3/MltF_N"/>
</dbReference>
<evidence type="ECO:0000256" key="2">
    <source>
        <dbReference type="ARBA" id="ARBA00022617"/>
    </source>
</evidence>
<reference evidence="8" key="1">
    <citation type="journal article" date="2002" name="DNA Res.">
        <title>Complete genomic sequence of nitrogen-fixing symbiotic bacterium Bradyrhizobium japonicum USDA110.</title>
        <authorList>
            <person name="Kaneko T."/>
            <person name="Nakamura Y."/>
            <person name="Sato S."/>
            <person name="Minamisawa K."/>
            <person name="Uchiumi T."/>
            <person name="Sasamoto S."/>
            <person name="Watanabe A."/>
            <person name="Idesawa K."/>
            <person name="Iriguchi M."/>
            <person name="Kawashima K."/>
            <person name="Kohara M."/>
            <person name="Matsumoto M."/>
            <person name="Shimpo S."/>
            <person name="Tsuruoka H."/>
            <person name="Wada T."/>
            <person name="Yamada M."/>
            <person name="Tabata S."/>
        </authorList>
    </citation>
    <scope>NUCLEOTIDE SEQUENCE [LARGE SCALE GENOMIC DNA]</scope>
    <source>
        <strain evidence="8">JCM 10833 / BCRC 13528 / IAM 13628 / NBRC 14792 / USDA 110</strain>
    </source>
</reference>
<dbReference type="HOGENOM" id="CLU_690136_0_0_5"/>